<protein>
    <submittedName>
        <fullName evidence="1">Uncharacterized protein</fullName>
    </submittedName>
</protein>
<proteinExistence type="predicted"/>
<accession>A0A371IW93</accession>
<comment type="caution">
    <text evidence="1">The sequence shown here is derived from an EMBL/GenBank/DDBJ whole genome shotgun (WGS) entry which is preliminary data.</text>
</comment>
<organism evidence="1 2">
    <name type="scientific">Romboutsia maritimum</name>
    <dbReference type="NCBI Taxonomy" id="2020948"/>
    <lineage>
        <taxon>Bacteria</taxon>
        <taxon>Bacillati</taxon>
        <taxon>Bacillota</taxon>
        <taxon>Clostridia</taxon>
        <taxon>Peptostreptococcales</taxon>
        <taxon>Peptostreptococcaceae</taxon>
        <taxon>Romboutsia</taxon>
    </lineage>
</organism>
<sequence>MSSFEEVNFRKILLYYSELGEKKLLKNSLKKLNINKKVYLHYSKNKNIPICALPKLRIILTSKQGFLSFCYNFFTFANTYSNNNIHISLQNIKSISKFVISHEVGHILDPDISLARVEYSNIISNIVDKLIEYNIDINDNNFYKYNLPTDLEICVLDLKKNLIDRESKAWDIAKTILVFDDKNEEHIFNKIKEYALATYNFGNLKNIVIDNNLDIFFKYKRYFV</sequence>
<evidence type="ECO:0000313" key="2">
    <source>
        <dbReference type="Proteomes" id="UP000243494"/>
    </source>
</evidence>
<evidence type="ECO:0000313" key="1">
    <source>
        <dbReference type="EMBL" id="RDY24754.1"/>
    </source>
</evidence>
<reference evidence="1 2" key="1">
    <citation type="journal article" date="2017" name="Genome Announc.">
        <title>Draft Genome Sequence of Romboutsia maritimum sp. nov. Strain CCRI-22766(T), Isolated from Coastal Estuarine Mud.</title>
        <authorList>
            <person name="Maheux A.F."/>
            <person name="Boudreau D.K."/>
            <person name="Berube E."/>
            <person name="Boissinot M."/>
            <person name="Raymond F."/>
            <person name="Brodeur S."/>
            <person name="Corbeil J."/>
            <person name="Brightwell G."/>
            <person name="Broda D."/>
            <person name="Omar R.F."/>
            <person name="Bergeron M.G."/>
        </authorList>
    </citation>
    <scope>NUCLEOTIDE SEQUENCE [LARGE SCALE GENOMIC DNA]</scope>
    <source>
        <strain evidence="1 2">CCRI-22766</strain>
    </source>
</reference>
<dbReference type="Proteomes" id="UP000243494">
    <property type="component" value="Unassembled WGS sequence"/>
</dbReference>
<dbReference type="AlphaFoldDB" id="A0A371IW93"/>
<dbReference type="EMBL" id="NOJZ02000001">
    <property type="protein sequence ID" value="RDY24754.1"/>
    <property type="molecule type" value="Genomic_DNA"/>
</dbReference>
<name>A0A371IW93_9FIRM</name>
<gene>
    <name evidence="1" type="ORF">CHF27_000725</name>
</gene>
<dbReference type="OrthoDB" id="1757840at2"/>
<keyword evidence="2" id="KW-1185">Reference proteome</keyword>
<dbReference type="RefSeq" id="WP_095404887.1">
    <property type="nucleotide sequence ID" value="NZ_NOJZ02000001.1"/>
</dbReference>